<protein>
    <submittedName>
        <fullName evidence="2">Cytosolic protein</fullName>
    </submittedName>
</protein>
<name>A0ABS5PSH7_9FIRM</name>
<accession>A0ABS5PSH7</accession>
<reference evidence="2 3" key="1">
    <citation type="submission" date="2021-05" db="EMBL/GenBank/DDBJ databases">
        <title>Fusibacter ferrireducens sp. nov., an anaerobic, sulfur- and Fe-reducing bacterium isolated from the mangrove sediment.</title>
        <authorList>
            <person name="Qiu D."/>
        </authorList>
    </citation>
    <scope>NUCLEOTIDE SEQUENCE [LARGE SCALE GENOMIC DNA]</scope>
    <source>
        <strain evidence="2 3">DSM 12116</strain>
    </source>
</reference>
<gene>
    <name evidence="2" type="ORF">KHM83_15645</name>
</gene>
<feature type="domain" description="Wadjet protein JetD C-terminal" evidence="1">
    <location>
        <begin position="178"/>
        <end position="290"/>
    </location>
</feature>
<dbReference type="InterPro" id="IPR024534">
    <property type="entry name" value="JetD_C"/>
</dbReference>
<dbReference type="RefSeq" id="WP_213237980.1">
    <property type="nucleotide sequence ID" value="NZ_JAHBCL010000031.1"/>
</dbReference>
<keyword evidence="3" id="KW-1185">Reference proteome</keyword>
<proteinExistence type="predicted"/>
<organism evidence="2 3">
    <name type="scientific">Fusibacter paucivorans</name>
    <dbReference type="NCBI Taxonomy" id="76009"/>
    <lineage>
        <taxon>Bacteria</taxon>
        <taxon>Bacillati</taxon>
        <taxon>Bacillota</taxon>
        <taxon>Clostridia</taxon>
        <taxon>Eubacteriales</taxon>
        <taxon>Eubacteriales Family XII. Incertae Sedis</taxon>
        <taxon>Fusibacter</taxon>
    </lineage>
</organism>
<sequence length="338" mass="39381">MKHRILRQLKQYNKKRITFLEICDFVPPDTPMESVYEVVSIIASEGYLLPTLNSGLRLENPVVYNAYTIDKSFLKKEDYKDLQSYALKLNKHILLDAYYELPKKVFKRDLIHIEKINAYLNENGLAVSSATIQERAYDLVGDEKWLIEGDGVKVLNRLGLKSLRENIISDEPVMFALQSKFYEKRCHQHLIVENKAIYLRLLTELETSNFSTLIFGAGWRILAGIDLFTKQFPFQNVPNKYYYFGDLDHEGIKIYEALNAKQAMILAIPFYKAMLKKSRSSGKTNQLPDAYALDHFLSHFDDESQEKIKTLLAEGAYYPQESLKKEELKRLWEQCHEL</sequence>
<dbReference type="Pfam" id="PF09983">
    <property type="entry name" value="JetD_C"/>
    <property type="match status" value="1"/>
</dbReference>
<evidence type="ECO:0000313" key="2">
    <source>
        <dbReference type="EMBL" id="MBS7528120.1"/>
    </source>
</evidence>
<evidence type="ECO:0000313" key="3">
    <source>
        <dbReference type="Proteomes" id="UP000746471"/>
    </source>
</evidence>
<dbReference type="Proteomes" id="UP000746471">
    <property type="component" value="Unassembled WGS sequence"/>
</dbReference>
<evidence type="ECO:0000259" key="1">
    <source>
        <dbReference type="Pfam" id="PF09983"/>
    </source>
</evidence>
<comment type="caution">
    <text evidence="2">The sequence shown here is derived from an EMBL/GenBank/DDBJ whole genome shotgun (WGS) entry which is preliminary data.</text>
</comment>
<dbReference type="EMBL" id="JAHBCL010000031">
    <property type="protein sequence ID" value="MBS7528120.1"/>
    <property type="molecule type" value="Genomic_DNA"/>
</dbReference>